<evidence type="ECO:0000256" key="6">
    <source>
        <dbReference type="ARBA" id="ARBA00023136"/>
    </source>
</evidence>
<dbReference type="GO" id="GO:0005886">
    <property type="term" value="C:plasma membrane"/>
    <property type="evidence" value="ECO:0007669"/>
    <property type="project" value="UniProtKB-SubCell"/>
</dbReference>
<dbReference type="GO" id="GO:0015297">
    <property type="term" value="F:antiporter activity"/>
    <property type="evidence" value="ECO:0007669"/>
    <property type="project" value="InterPro"/>
</dbReference>
<feature type="transmembrane region" description="Helical" evidence="7">
    <location>
        <begin position="163"/>
        <end position="186"/>
    </location>
</feature>
<feature type="transmembrane region" description="Helical" evidence="7">
    <location>
        <begin position="355"/>
        <end position="380"/>
    </location>
</feature>
<dbReference type="Pfam" id="PF01554">
    <property type="entry name" value="MatE"/>
    <property type="match status" value="2"/>
</dbReference>
<comment type="caution">
    <text evidence="8">The sequence shown here is derived from an EMBL/GenBank/DDBJ whole genome shotgun (WGS) entry which is preliminary data.</text>
</comment>
<keyword evidence="5 7" id="KW-1133">Transmembrane helix</keyword>
<reference evidence="8 9" key="1">
    <citation type="submission" date="2019-08" db="EMBL/GenBank/DDBJ databases">
        <title>In-depth cultivation of the pig gut microbiome towards novel bacterial diversity and tailored functional studies.</title>
        <authorList>
            <person name="Wylensek D."/>
            <person name="Hitch T.C.A."/>
            <person name="Clavel T."/>
        </authorList>
    </citation>
    <scope>NUCLEOTIDE SEQUENCE [LARGE SCALE GENOMIC DNA]</scope>
    <source>
        <strain evidence="8 9">Oil+RF-744-WCA-WT-13</strain>
    </source>
</reference>
<keyword evidence="9" id="KW-1185">Reference proteome</keyword>
<organism evidence="8 9">
    <name type="scientific">Bilifractor porci</name>
    <dbReference type="NCBI Taxonomy" id="2606636"/>
    <lineage>
        <taxon>Bacteria</taxon>
        <taxon>Bacillati</taxon>
        <taxon>Bacillota</taxon>
        <taxon>Clostridia</taxon>
        <taxon>Lachnospirales</taxon>
        <taxon>Lachnospiraceae</taxon>
        <taxon>Bilifractor</taxon>
    </lineage>
</organism>
<evidence type="ECO:0000256" key="7">
    <source>
        <dbReference type="SAM" id="Phobius"/>
    </source>
</evidence>
<keyword evidence="3" id="KW-1003">Cell membrane</keyword>
<dbReference type="AlphaFoldDB" id="A0A7X2P7Z5"/>
<sequence length="443" mass="48227">MRIRLSDHFTYGRLLRYTFPSMVMMVFTSIYSIVDGLFVSNYVGKEAFAAVNLVYPVFMIISAIGFMLGTGGSAIVAQALGEKRNEQAQEYFSMLVFVTFWLGVAATVLCEIFLKPLTGLLGASGKLQDYSILYGRFTTLSMPFFMLQTSFQMYFNVAEKPKAGLAVTVMAGGANIVLDFLLVGVFRFGLVGAAVATNISEILGGVIPVIYFLRKNDSLLRLRRAHFEGRVFGKACTNGSSEMLSSISSSVVSILYNYRLLELAGADGVAAYGAIMYMAFIFAAILMGYANGSAPIVSYQYGAQNQAELKNLFRKSLVIIGSMDLIMFLLAELCADPVTWIFVGYDPGLHAMTRAGFRIFSLSFLIVGFTIYGSAFFTALGDGGVSAFLSFSRTFVFQIGAVLLLPALLGLTGIWFATFAAELCSLAVTIGFWAAKKKKYGYA</sequence>
<feature type="transmembrane region" description="Helical" evidence="7">
    <location>
        <begin position="192"/>
        <end position="214"/>
    </location>
</feature>
<dbReference type="EMBL" id="VUMV01000003">
    <property type="protein sequence ID" value="MST81930.1"/>
    <property type="molecule type" value="Genomic_DNA"/>
</dbReference>
<feature type="transmembrane region" description="Helical" evidence="7">
    <location>
        <begin position="14"/>
        <end position="34"/>
    </location>
</feature>
<protein>
    <submittedName>
        <fullName evidence="8">MATE family efflux transporter</fullName>
    </submittedName>
</protein>
<proteinExistence type="predicted"/>
<gene>
    <name evidence="8" type="ORF">FYJ60_06335</name>
</gene>
<feature type="transmembrane region" description="Helical" evidence="7">
    <location>
        <begin position="134"/>
        <end position="151"/>
    </location>
</feature>
<dbReference type="PIRSF" id="PIRSF006603">
    <property type="entry name" value="DinF"/>
    <property type="match status" value="1"/>
</dbReference>
<keyword evidence="2" id="KW-0813">Transport</keyword>
<dbReference type="PANTHER" id="PTHR43823">
    <property type="entry name" value="SPORULATION PROTEIN YKVU"/>
    <property type="match status" value="1"/>
</dbReference>
<evidence type="ECO:0000256" key="3">
    <source>
        <dbReference type="ARBA" id="ARBA00022475"/>
    </source>
</evidence>
<dbReference type="InterPro" id="IPR048279">
    <property type="entry name" value="MdtK-like"/>
</dbReference>
<dbReference type="InterPro" id="IPR051327">
    <property type="entry name" value="MATE_MepA_subfamily"/>
</dbReference>
<keyword evidence="6 7" id="KW-0472">Membrane</keyword>
<accession>A0A7X2P7Z5</accession>
<evidence type="ECO:0000256" key="1">
    <source>
        <dbReference type="ARBA" id="ARBA00004651"/>
    </source>
</evidence>
<dbReference type="PANTHER" id="PTHR43823:SF3">
    <property type="entry name" value="MULTIDRUG EXPORT PROTEIN MEPA"/>
    <property type="match status" value="1"/>
</dbReference>
<dbReference type="GO" id="GO:0042910">
    <property type="term" value="F:xenobiotic transmembrane transporter activity"/>
    <property type="evidence" value="ECO:0007669"/>
    <property type="project" value="InterPro"/>
</dbReference>
<evidence type="ECO:0000313" key="8">
    <source>
        <dbReference type="EMBL" id="MST81930.1"/>
    </source>
</evidence>
<comment type="subcellular location">
    <subcellularLocation>
        <location evidence="1">Cell membrane</location>
        <topology evidence="1">Multi-pass membrane protein</topology>
    </subcellularLocation>
</comment>
<name>A0A7X2P7Z5_9FIRM</name>
<evidence type="ECO:0000313" key="9">
    <source>
        <dbReference type="Proteomes" id="UP000466864"/>
    </source>
</evidence>
<evidence type="ECO:0000256" key="2">
    <source>
        <dbReference type="ARBA" id="ARBA00022448"/>
    </source>
</evidence>
<feature type="transmembrane region" description="Helical" evidence="7">
    <location>
        <begin position="387"/>
        <end position="408"/>
    </location>
</feature>
<feature type="transmembrane region" description="Helical" evidence="7">
    <location>
        <begin position="317"/>
        <end position="343"/>
    </location>
</feature>
<feature type="transmembrane region" description="Helical" evidence="7">
    <location>
        <begin position="270"/>
        <end position="290"/>
    </location>
</feature>
<dbReference type="Proteomes" id="UP000466864">
    <property type="component" value="Unassembled WGS sequence"/>
</dbReference>
<keyword evidence="4 7" id="KW-0812">Transmembrane</keyword>
<evidence type="ECO:0000256" key="4">
    <source>
        <dbReference type="ARBA" id="ARBA00022692"/>
    </source>
</evidence>
<feature type="transmembrane region" description="Helical" evidence="7">
    <location>
        <begin position="54"/>
        <end position="80"/>
    </location>
</feature>
<dbReference type="InterPro" id="IPR002528">
    <property type="entry name" value="MATE_fam"/>
</dbReference>
<feature type="transmembrane region" description="Helical" evidence="7">
    <location>
        <begin position="414"/>
        <end position="435"/>
    </location>
</feature>
<feature type="transmembrane region" description="Helical" evidence="7">
    <location>
        <begin position="92"/>
        <end position="114"/>
    </location>
</feature>
<evidence type="ECO:0000256" key="5">
    <source>
        <dbReference type="ARBA" id="ARBA00022989"/>
    </source>
</evidence>